<reference evidence="1 2" key="1">
    <citation type="submission" date="2020-03" db="EMBL/GenBank/DDBJ databases">
        <title>Draft Genome Sequence of 2-Methylisoborneol Producing Pseudanabaena yagii Strain GIHE-NHR1 Isolated from North Han River in South Korea.</title>
        <authorList>
            <person name="Jeong J."/>
        </authorList>
    </citation>
    <scope>NUCLEOTIDE SEQUENCE [LARGE SCALE GENOMIC DNA]</scope>
    <source>
        <strain evidence="1 2">GIHE-NHR1</strain>
    </source>
</reference>
<comment type="caution">
    <text evidence="1">The sequence shown here is derived from an EMBL/GenBank/DDBJ whole genome shotgun (WGS) entry which is preliminary data.</text>
</comment>
<sequence>MSRGISLSENEIVSYLKKTSLPTILVEGRDELSVYTRYLESKINIEDVDVLPCQGRVTLLNVFDRREEFKHKKVVFVADKDMWFFVGIPQEKRYEEYIVFTDGYSLENDLYIESQFSQLLDKKEIIDFYKLIKELSIWFAFEVNRYIKTGSSQCNFDLHKICPNNVLDSEFKQKINFVNPPQELVDKIYSDYTRALRGKNLFQALLKFLSTQKHSNLGRENLLELGARFRNPRIELLVSKIVQKFQEYS</sequence>
<evidence type="ECO:0000313" key="2">
    <source>
        <dbReference type="Proteomes" id="UP000738376"/>
    </source>
</evidence>
<organism evidence="1 2">
    <name type="scientific">Pseudanabaena yagii GIHE-NHR1</name>
    <dbReference type="NCBI Taxonomy" id="2722753"/>
    <lineage>
        <taxon>Bacteria</taxon>
        <taxon>Bacillati</taxon>
        <taxon>Cyanobacteriota</taxon>
        <taxon>Cyanophyceae</taxon>
        <taxon>Pseudanabaenales</taxon>
        <taxon>Pseudanabaenaceae</taxon>
        <taxon>Pseudanabaena</taxon>
        <taxon>Pseudanabaena yagii</taxon>
    </lineage>
</organism>
<dbReference type="EMBL" id="JAAVJL010000003">
    <property type="protein sequence ID" value="NMF60321.1"/>
    <property type="molecule type" value="Genomic_DNA"/>
</dbReference>
<keyword evidence="2" id="KW-1185">Reference proteome</keyword>
<gene>
    <name evidence="1" type="ORF">HC246_20390</name>
</gene>
<protein>
    <submittedName>
        <fullName evidence="1">DUF4435 domain-containing protein</fullName>
    </submittedName>
</protein>
<proteinExistence type="predicted"/>
<dbReference type="Proteomes" id="UP000738376">
    <property type="component" value="Unassembled WGS sequence"/>
</dbReference>
<accession>A0ABX1LXX4</accession>
<evidence type="ECO:0000313" key="1">
    <source>
        <dbReference type="EMBL" id="NMF60321.1"/>
    </source>
</evidence>
<dbReference type="RefSeq" id="WP_169365291.1">
    <property type="nucleotide sequence ID" value="NZ_JAAVJL010000003.1"/>
</dbReference>
<name>A0ABX1LXX4_9CYAN</name>